<feature type="domain" description="Thioredoxin" evidence="6">
    <location>
        <begin position="263"/>
        <end position="400"/>
    </location>
</feature>
<dbReference type="InterPro" id="IPR017937">
    <property type="entry name" value="Thioredoxin_CS"/>
</dbReference>
<dbReference type="PROSITE" id="PS00194">
    <property type="entry name" value="THIOREDOXIN_1"/>
    <property type="match status" value="1"/>
</dbReference>
<proteinExistence type="predicted"/>
<sequence length="400" mass="45081">MNTIKYKIVGLCICLFMISNSTRAQKKKTTAPAAASYNIEGIITGVADGTTVKLIPGATHSSELPVAETTLKEGKFNFTGKLNEPRFFYIVFGKSKGFIPLIVENSKIKVSADGEVSKNEDERITFKNEVISGSKSNDYYQKETAFKEDLNKDYADYHKGTEELSKLYSKARTTGDKKVMDSIANSPEWKDFEVKEKAFFTKVEKTTVDLIAKHKTTWWGPFFMMTQFSYFTPDQKPLFEQFSETAKKSYYGQLVDKDLNPKTLVGTSVANFGLKDKDGKAYTAKEITAGKKYILIDFWASWCGPCRKEIPNLKTAYSEYADKGFEILSISIDKDEKAWQKALGMENMPWHNLLDDDKVSKSFNVKTIPATYLVDSKGVIISDNLRGAELEAKLKELLKS</sequence>
<organism evidence="7 8">
    <name type="scientific">Flavobacterium fluviale</name>
    <dbReference type="NCBI Taxonomy" id="2249356"/>
    <lineage>
        <taxon>Bacteria</taxon>
        <taxon>Pseudomonadati</taxon>
        <taxon>Bacteroidota</taxon>
        <taxon>Flavobacteriia</taxon>
        <taxon>Flavobacteriales</taxon>
        <taxon>Flavobacteriaceae</taxon>
        <taxon>Flavobacterium</taxon>
    </lineage>
</organism>
<dbReference type="KEGG" id="ffl:HYN86_09680"/>
<dbReference type="Pfam" id="PF14289">
    <property type="entry name" value="DUF4369"/>
    <property type="match status" value="1"/>
</dbReference>
<evidence type="ECO:0000259" key="6">
    <source>
        <dbReference type="PROSITE" id="PS51352"/>
    </source>
</evidence>
<dbReference type="Proteomes" id="UP000251561">
    <property type="component" value="Chromosome"/>
</dbReference>
<dbReference type="InterPro" id="IPR000866">
    <property type="entry name" value="AhpC/TSA"/>
</dbReference>
<dbReference type="InterPro" id="IPR050553">
    <property type="entry name" value="Thioredoxin_ResA/DsbE_sf"/>
</dbReference>
<keyword evidence="4" id="KW-0676">Redox-active center</keyword>
<accession>A0A344LSF4</accession>
<keyword evidence="8" id="KW-1185">Reference proteome</keyword>
<dbReference type="GO" id="GO:0030313">
    <property type="term" value="C:cell envelope"/>
    <property type="evidence" value="ECO:0007669"/>
    <property type="project" value="UniProtKB-SubCell"/>
</dbReference>
<dbReference type="GO" id="GO:0017004">
    <property type="term" value="P:cytochrome complex assembly"/>
    <property type="evidence" value="ECO:0007669"/>
    <property type="project" value="UniProtKB-KW"/>
</dbReference>
<dbReference type="CDD" id="cd02966">
    <property type="entry name" value="TlpA_like_family"/>
    <property type="match status" value="1"/>
</dbReference>
<dbReference type="AlphaFoldDB" id="A0A344LSF4"/>
<dbReference type="PROSITE" id="PS51352">
    <property type="entry name" value="THIOREDOXIN_2"/>
    <property type="match status" value="1"/>
</dbReference>
<protein>
    <recommendedName>
        <fullName evidence="6">Thioredoxin domain-containing protein</fullName>
    </recommendedName>
</protein>
<feature type="signal peptide" evidence="5">
    <location>
        <begin position="1"/>
        <end position="24"/>
    </location>
</feature>
<evidence type="ECO:0000256" key="3">
    <source>
        <dbReference type="ARBA" id="ARBA00023157"/>
    </source>
</evidence>
<reference evidence="7 8" key="1">
    <citation type="submission" date="2018-06" db="EMBL/GenBank/DDBJ databases">
        <title>Genome sequencing of Flavobacterium.</title>
        <authorList>
            <person name="Baek M.-G."/>
            <person name="Yi H."/>
        </authorList>
    </citation>
    <scope>NUCLEOTIDE SEQUENCE [LARGE SCALE GENOMIC DNA]</scope>
    <source>
        <strain evidence="7 8">HYN0086</strain>
    </source>
</reference>
<keyword evidence="5" id="KW-0732">Signal</keyword>
<keyword evidence="3" id="KW-1015">Disulfide bond</keyword>
<dbReference type="InterPro" id="IPR013766">
    <property type="entry name" value="Thioredoxin_domain"/>
</dbReference>
<dbReference type="InterPro" id="IPR036249">
    <property type="entry name" value="Thioredoxin-like_sf"/>
</dbReference>
<feature type="chain" id="PRO_5016863755" description="Thioredoxin domain-containing protein" evidence="5">
    <location>
        <begin position="25"/>
        <end position="400"/>
    </location>
</feature>
<gene>
    <name evidence="7" type="ORF">HYN86_09680</name>
</gene>
<dbReference type="Pfam" id="PF00578">
    <property type="entry name" value="AhpC-TSA"/>
    <property type="match status" value="1"/>
</dbReference>
<dbReference type="PANTHER" id="PTHR42852:SF6">
    <property type="entry name" value="THIOL:DISULFIDE INTERCHANGE PROTEIN DSBE"/>
    <property type="match status" value="1"/>
</dbReference>
<dbReference type="SUPFAM" id="SSF52833">
    <property type="entry name" value="Thioredoxin-like"/>
    <property type="match status" value="1"/>
</dbReference>
<dbReference type="OrthoDB" id="9794348at2"/>
<name>A0A344LSF4_9FLAO</name>
<dbReference type="PANTHER" id="PTHR42852">
    <property type="entry name" value="THIOL:DISULFIDE INTERCHANGE PROTEIN DSBE"/>
    <property type="match status" value="1"/>
</dbReference>
<dbReference type="GO" id="GO:0016209">
    <property type="term" value="F:antioxidant activity"/>
    <property type="evidence" value="ECO:0007669"/>
    <property type="project" value="InterPro"/>
</dbReference>
<evidence type="ECO:0000313" key="8">
    <source>
        <dbReference type="Proteomes" id="UP000251561"/>
    </source>
</evidence>
<evidence type="ECO:0000256" key="2">
    <source>
        <dbReference type="ARBA" id="ARBA00022748"/>
    </source>
</evidence>
<dbReference type="GO" id="GO:0016491">
    <property type="term" value="F:oxidoreductase activity"/>
    <property type="evidence" value="ECO:0007669"/>
    <property type="project" value="InterPro"/>
</dbReference>
<dbReference type="InterPro" id="IPR025380">
    <property type="entry name" value="DUF4369"/>
</dbReference>
<dbReference type="RefSeq" id="WP_113677831.1">
    <property type="nucleotide sequence ID" value="NZ_CP030261.1"/>
</dbReference>
<dbReference type="Gene3D" id="3.40.30.10">
    <property type="entry name" value="Glutaredoxin"/>
    <property type="match status" value="1"/>
</dbReference>
<evidence type="ECO:0000256" key="1">
    <source>
        <dbReference type="ARBA" id="ARBA00004196"/>
    </source>
</evidence>
<evidence type="ECO:0000313" key="7">
    <source>
        <dbReference type="EMBL" id="AXB56846.1"/>
    </source>
</evidence>
<keyword evidence="2" id="KW-0201">Cytochrome c-type biogenesis</keyword>
<dbReference type="EMBL" id="CP030261">
    <property type="protein sequence ID" value="AXB56846.1"/>
    <property type="molecule type" value="Genomic_DNA"/>
</dbReference>
<evidence type="ECO:0000256" key="4">
    <source>
        <dbReference type="ARBA" id="ARBA00023284"/>
    </source>
</evidence>
<comment type="subcellular location">
    <subcellularLocation>
        <location evidence="1">Cell envelope</location>
    </subcellularLocation>
</comment>
<evidence type="ECO:0000256" key="5">
    <source>
        <dbReference type="SAM" id="SignalP"/>
    </source>
</evidence>